<feature type="transmembrane region" description="Helical" evidence="1">
    <location>
        <begin position="17"/>
        <end position="36"/>
    </location>
</feature>
<keyword evidence="1" id="KW-0472">Membrane</keyword>
<sequence length="116" mass="12565">MIGHAVLTTLARWFPQAWLAFGGLIALALVPVGSLWTALDARRIKGEPVARKPMRFALSIGVYLLTMSWMLGYVQPGELSSLPVRGAERALSSELGSVGCCMPLCHVERKPVASCR</sequence>
<keyword evidence="1" id="KW-1133">Transmembrane helix</keyword>
<evidence type="ECO:0000256" key="1">
    <source>
        <dbReference type="SAM" id="Phobius"/>
    </source>
</evidence>
<feature type="transmembrane region" description="Helical" evidence="1">
    <location>
        <begin position="56"/>
        <end position="74"/>
    </location>
</feature>
<keyword evidence="3" id="KW-1185">Reference proteome</keyword>
<comment type="caution">
    <text evidence="2">The sequence shown here is derived from an EMBL/GenBank/DDBJ whole genome shotgun (WGS) entry which is preliminary data.</text>
</comment>
<protein>
    <submittedName>
        <fullName evidence="2">Uncharacterized protein</fullName>
    </submittedName>
</protein>
<proteinExistence type="predicted"/>
<dbReference type="RefSeq" id="WP_176613259.1">
    <property type="nucleotide sequence ID" value="NZ_JABXXR010000035.1"/>
</dbReference>
<gene>
    <name evidence="2" type="ORF">HUK82_06875</name>
</gene>
<evidence type="ECO:0000313" key="3">
    <source>
        <dbReference type="Proteomes" id="UP000585665"/>
    </source>
</evidence>
<evidence type="ECO:0000313" key="2">
    <source>
        <dbReference type="EMBL" id="NVN40289.1"/>
    </source>
</evidence>
<dbReference type="EMBL" id="JABXXR010000035">
    <property type="protein sequence ID" value="NVN40289.1"/>
    <property type="molecule type" value="Genomic_DNA"/>
</dbReference>
<dbReference type="Proteomes" id="UP000585665">
    <property type="component" value="Unassembled WGS sequence"/>
</dbReference>
<keyword evidence="1" id="KW-0812">Transmembrane</keyword>
<name>A0A850PCA1_9PROT</name>
<organism evidence="2 3">
    <name type="scientific">Ameyamaea chiangmaiensis</name>
    <dbReference type="NCBI Taxonomy" id="442969"/>
    <lineage>
        <taxon>Bacteria</taxon>
        <taxon>Pseudomonadati</taxon>
        <taxon>Pseudomonadota</taxon>
        <taxon>Alphaproteobacteria</taxon>
        <taxon>Acetobacterales</taxon>
        <taxon>Acetobacteraceae</taxon>
        <taxon>Ameyamaea</taxon>
    </lineage>
</organism>
<accession>A0A850PCA1</accession>
<reference evidence="2 3" key="1">
    <citation type="submission" date="2020-06" db="EMBL/GenBank/DDBJ databases">
        <title>Description of novel acetic acid bacteria.</title>
        <authorList>
            <person name="Sombolestani A."/>
        </authorList>
    </citation>
    <scope>NUCLEOTIDE SEQUENCE [LARGE SCALE GENOMIC DNA]</scope>
    <source>
        <strain evidence="2 3">LMG 27010</strain>
    </source>
</reference>
<dbReference type="AlphaFoldDB" id="A0A850PCA1"/>